<protein>
    <submittedName>
        <fullName evidence="1">Uncharacterized protein</fullName>
    </submittedName>
</protein>
<evidence type="ECO:0000313" key="1">
    <source>
        <dbReference type="EMBL" id="RXI37584.1"/>
    </source>
</evidence>
<reference evidence="1 2" key="1">
    <citation type="submission" date="2017-09" db="EMBL/GenBank/DDBJ databases">
        <title>Genomics of the genus Arcobacter.</title>
        <authorList>
            <person name="Perez-Cataluna A."/>
            <person name="Figueras M.J."/>
            <person name="Salas-Masso N."/>
        </authorList>
    </citation>
    <scope>NUCLEOTIDE SEQUENCE [LARGE SCALE GENOMIC DNA]</scope>
    <source>
        <strain evidence="1 2">CECT 7834</strain>
    </source>
</reference>
<evidence type="ECO:0000313" key="2">
    <source>
        <dbReference type="Proteomes" id="UP000290378"/>
    </source>
</evidence>
<dbReference type="EMBL" id="NXII01000025">
    <property type="protein sequence ID" value="RXI37584.1"/>
    <property type="molecule type" value="Genomic_DNA"/>
</dbReference>
<organism evidence="1 2">
    <name type="scientific">Arcobacter cloacae</name>
    <dbReference type="NCBI Taxonomy" id="1054034"/>
    <lineage>
        <taxon>Bacteria</taxon>
        <taxon>Pseudomonadati</taxon>
        <taxon>Campylobacterota</taxon>
        <taxon>Epsilonproteobacteria</taxon>
        <taxon>Campylobacterales</taxon>
        <taxon>Arcobacteraceae</taxon>
        <taxon>Arcobacter</taxon>
    </lineage>
</organism>
<accession>A0A6M8N954</accession>
<name>A0A6M8N954_9BACT</name>
<keyword evidence="2" id="KW-1185">Reference proteome</keyword>
<sequence length="410" mass="49072">MKELFDKYQKIKQNLKFDYKNYPIENIMSIDIVSLTYNKRTFRLKELAWLFMTQKVFINTDKKILFSMGPYRRKDYYELLDFVRQDINSNLIDFSKIKRSFKFSFKNIFISFKHIFTKKISLSFKSKLSLFCSMTYILNIIDDLEKNKLSKNLEKFCSFCSTHNYEAILDYYFQKNGVTTYTLQHGLYFIMNSYPIDVIAYEHMPADKLLCWGQYTKDEFIKYGISENRIEVTGYPRNIKKLNEKKVDNLKILVLFARVQYNENNLKIVELLKELSKSIKIEVEFKLHPSLNHSLYENLAKENGFYMSENKTIQELITTNNYSLSIVYNSTAYYDSYINNCITLRYKDIDADNSIDVWDDSFSNIEELKSKIEFFKEKNNEQDFWDETEKKLEYILGFGTNKYKEILDAN</sequence>
<dbReference type="AlphaFoldDB" id="A0A6M8N954"/>
<gene>
    <name evidence="1" type="ORF">CP963_12270</name>
</gene>
<dbReference type="Proteomes" id="UP000290378">
    <property type="component" value="Unassembled WGS sequence"/>
</dbReference>
<dbReference type="RefSeq" id="WP_129014459.1">
    <property type="nucleotide sequence ID" value="NZ_CBCSEI010000023.1"/>
</dbReference>
<comment type="caution">
    <text evidence="1">The sequence shown here is derived from an EMBL/GenBank/DDBJ whole genome shotgun (WGS) entry which is preliminary data.</text>
</comment>
<dbReference type="SUPFAM" id="SSF53756">
    <property type="entry name" value="UDP-Glycosyltransferase/glycogen phosphorylase"/>
    <property type="match status" value="1"/>
</dbReference>
<proteinExistence type="predicted"/>